<dbReference type="InterPro" id="IPR022263">
    <property type="entry name" value="KxYKxGKxW"/>
</dbReference>
<reference evidence="3 4" key="1">
    <citation type="submission" date="2020-06" db="EMBL/GenBank/DDBJ databases">
        <title>Lactobacillus rhamnosus QC,genome.</title>
        <authorList>
            <person name="Yi H."/>
            <person name="Jin M."/>
        </authorList>
    </citation>
    <scope>NUCLEOTIDE SEQUENCE [LARGE SCALE GENOMIC DNA]</scope>
    <source>
        <strain evidence="3 4">QC</strain>
    </source>
</reference>
<dbReference type="RefSeq" id="WP_176818710.1">
    <property type="nucleotide sequence ID" value="NZ_JABXWP010000031.1"/>
</dbReference>
<dbReference type="AlphaFoldDB" id="A0A7Y7QIC6"/>
<comment type="caution">
    <text evidence="3">The sequence shown here is derived from an EMBL/GenBank/DDBJ whole genome shotgun (WGS) entry which is preliminary data.</text>
</comment>
<organism evidence="3 4">
    <name type="scientific">Lacticaseibacillus rhamnosus</name>
    <name type="common">Lactobacillus rhamnosus</name>
    <dbReference type="NCBI Taxonomy" id="47715"/>
    <lineage>
        <taxon>Bacteria</taxon>
        <taxon>Bacillati</taxon>
        <taxon>Bacillota</taxon>
        <taxon>Bacilli</taxon>
        <taxon>Lactobacillales</taxon>
        <taxon>Lactobacillaceae</taxon>
        <taxon>Lacticaseibacillus</taxon>
    </lineage>
</organism>
<feature type="compositionally biased region" description="Low complexity" evidence="2">
    <location>
        <begin position="80"/>
        <end position="134"/>
    </location>
</feature>
<gene>
    <name evidence="3" type="ORF">HWN39_13775</name>
</gene>
<evidence type="ECO:0000313" key="3">
    <source>
        <dbReference type="EMBL" id="NVO89538.1"/>
    </source>
</evidence>
<evidence type="ECO:0000256" key="1">
    <source>
        <dbReference type="ARBA" id="ARBA00022729"/>
    </source>
</evidence>
<dbReference type="Pfam" id="PF19258">
    <property type="entry name" value="KxYKxGKxW_sig"/>
    <property type="match status" value="1"/>
</dbReference>
<proteinExistence type="predicted"/>
<protein>
    <submittedName>
        <fullName evidence="3">KxYKxGKxW signal peptide domain-containing protein</fullName>
    </submittedName>
</protein>
<evidence type="ECO:0000313" key="4">
    <source>
        <dbReference type="Proteomes" id="UP000542889"/>
    </source>
</evidence>
<keyword evidence="1" id="KW-0732">Signal</keyword>
<dbReference type="NCBIfam" id="TIGR03715">
    <property type="entry name" value="KxYKxGKxW"/>
    <property type="match status" value="1"/>
</dbReference>
<sequence>MSRLNPQRRRQLFETNSKSRFRMYKAGKRWLVAGTATLAGLLGGMFMLPHNVQADTQPQVGKVVGKNDVLATQNTATIPASSAQTSTATSESTSVSESGSASESTSVSTVSSVSESTTSAAANSQASNSQSGSTKGSESANGSNTTSQLTSTKGSSSASNSNPVSQSTLTSQAASTSTSVSQSLSESAQTSASQTNTKAKMAPALAAAPNALAATPDFDTSSSDYKTAVGDVNTYIGTKINANLPMVALIASQGTGVQKISTLYSLYKSSNGTMLDADGTAKTVLSTLGIWRIQGYSTNYYGGAAAAARAYIEGLQSWLDSINNKANNETLANDIIDFAAYDSGALQGSSGFIGDIINGTGSLLDIIGKWLSSATYAPSIMNYTVADTNISASSVNTTVKQINGLIKILATNIINGIAHEALADVRSIGGANTATVTSSISGNAISDYVPSTLAEAVALNNGYGDIVKLVGLTGVIKAPLLEAVYEAIANVARHAIQYNFAIGFQKAVDTFLSTGKIGDGTSADGTTNYHDIKGYSDDNPAQMVNTSQTANYHL</sequence>
<feature type="region of interest" description="Disordered" evidence="2">
    <location>
        <begin position="79"/>
        <end position="173"/>
    </location>
</feature>
<accession>A0A7Y7QIC6</accession>
<dbReference type="EMBL" id="JABXWP010000031">
    <property type="protein sequence ID" value="NVO89538.1"/>
    <property type="molecule type" value="Genomic_DNA"/>
</dbReference>
<dbReference type="Proteomes" id="UP000542889">
    <property type="component" value="Unassembled WGS sequence"/>
</dbReference>
<feature type="compositionally biased region" description="Polar residues" evidence="2">
    <location>
        <begin position="135"/>
        <end position="144"/>
    </location>
</feature>
<feature type="compositionally biased region" description="Low complexity" evidence="2">
    <location>
        <begin position="145"/>
        <end position="173"/>
    </location>
</feature>
<evidence type="ECO:0000256" key="2">
    <source>
        <dbReference type="SAM" id="MobiDB-lite"/>
    </source>
</evidence>
<name>A0A7Y7QIC6_LACRH</name>